<sequence length="334" mass="38394" precursor="true">MNQKARCVLASLFVMAVTSVVAVGQESPSYNAQLDNYPYPFPVETFEFSSQRQTLQMAYMHLKGSEEMPTVVLLHGKNFSGSYWEQTATLLQSKGYSVLIPDQIGFGKSSKPAYYQFGFPQLAHNTRQLIEKLGIKKPVIVGHSMGGMLAARYTLMYQSDVERLILVNPIGLEDYLKFVQYKDVQFFYQNEVKKTPADIKAYQLKNYYDGKWDPAYDEWMKIHVGWINGPDWERVAWNNAMTYDMIFSQPVCNEWADINVPTRLIIGTRDRTGPGRGWKKPGVERELGQYQNLGKQTAAEIEDCQLYELEGLGHMPQIEAFDRFRVEFEKALPR</sequence>
<keyword evidence="3" id="KW-0378">Hydrolase</keyword>
<dbReference type="AlphaFoldDB" id="A0A5C6C0Z5"/>
<evidence type="ECO:0000313" key="3">
    <source>
        <dbReference type="EMBL" id="TWU17176.1"/>
    </source>
</evidence>
<dbReference type="InterPro" id="IPR029058">
    <property type="entry name" value="AB_hydrolase_fold"/>
</dbReference>
<dbReference type="GO" id="GO:0102296">
    <property type="term" value="F:4,5-9,10-diseco-3-hydroxy-5,9,17-trioxoandrosta-1(10),2-diene-4-oate hydrolase activity"/>
    <property type="evidence" value="ECO:0007669"/>
    <property type="project" value="UniProtKB-EC"/>
</dbReference>
<dbReference type="PANTHER" id="PTHR43798">
    <property type="entry name" value="MONOACYLGLYCEROL LIPASE"/>
    <property type="match status" value="1"/>
</dbReference>
<feature type="chain" id="PRO_5022790213" evidence="1">
    <location>
        <begin position="23"/>
        <end position="334"/>
    </location>
</feature>
<evidence type="ECO:0000259" key="2">
    <source>
        <dbReference type="Pfam" id="PF00561"/>
    </source>
</evidence>
<dbReference type="EMBL" id="SJPT01000014">
    <property type="protein sequence ID" value="TWU17176.1"/>
    <property type="molecule type" value="Genomic_DNA"/>
</dbReference>
<evidence type="ECO:0000313" key="4">
    <source>
        <dbReference type="Proteomes" id="UP000316304"/>
    </source>
</evidence>
<keyword evidence="1" id="KW-0732">Signal</keyword>
<dbReference type="RefSeq" id="WP_146597273.1">
    <property type="nucleotide sequence ID" value="NZ_SJPT01000014.1"/>
</dbReference>
<name>A0A5C6C0Z5_9BACT</name>
<dbReference type="SUPFAM" id="SSF53474">
    <property type="entry name" value="alpha/beta-Hydrolases"/>
    <property type="match status" value="1"/>
</dbReference>
<dbReference type="GO" id="GO:0016020">
    <property type="term" value="C:membrane"/>
    <property type="evidence" value="ECO:0007669"/>
    <property type="project" value="TreeGrafter"/>
</dbReference>
<keyword evidence="4" id="KW-1185">Reference proteome</keyword>
<gene>
    <name evidence="3" type="primary">hsaD_2</name>
    <name evidence="3" type="ORF">Pla52o_53510</name>
</gene>
<dbReference type="InterPro" id="IPR000073">
    <property type="entry name" value="AB_hydrolase_1"/>
</dbReference>
<feature type="domain" description="AB hydrolase-1" evidence="2">
    <location>
        <begin position="69"/>
        <end position="172"/>
    </location>
</feature>
<dbReference type="GO" id="GO:0046464">
    <property type="term" value="P:acylglycerol catabolic process"/>
    <property type="evidence" value="ECO:0007669"/>
    <property type="project" value="TreeGrafter"/>
</dbReference>
<evidence type="ECO:0000256" key="1">
    <source>
        <dbReference type="SAM" id="SignalP"/>
    </source>
</evidence>
<accession>A0A5C6C0Z5</accession>
<dbReference type="EC" id="3.7.1.17" evidence="3"/>
<dbReference type="OrthoDB" id="9806902at2"/>
<dbReference type="Pfam" id="PF00561">
    <property type="entry name" value="Abhydrolase_1"/>
    <property type="match status" value="1"/>
</dbReference>
<comment type="caution">
    <text evidence="3">The sequence shown here is derived from an EMBL/GenBank/DDBJ whole genome shotgun (WGS) entry which is preliminary data.</text>
</comment>
<protein>
    <submittedName>
        <fullName evidence="3">4,5:9,10-diseco-3-hydroxy-5,9, 17-trioxoandrosta-1(10),2-diene-4-oate hydrolase</fullName>
        <ecNumber evidence="3">3.7.1.17</ecNumber>
    </submittedName>
</protein>
<dbReference type="GO" id="GO:0047372">
    <property type="term" value="F:monoacylglycerol lipase activity"/>
    <property type="evidence" value="ECO:0007669"/>
    <property type="project" value="TreeGrafter"/>
</dbReference>
<dbReference type="Gene3D" id="3.40.50.1820">
    <property type="entry name" value="alpha/beta hydrolase"/>
    <property type="match status" value="1"/>
</dbReference>
<organism evidence="3 4">
    <name type="scientific">Novipirellula galeiformis</name>
    <dbReference type="NCBI Taxonomy" id="2528004"/>
    <lineage>
        <taxon>Bacteria</taxon>
        <taxon>Pseudomonadati</taxon>
        <taxon>Planctomycetota</taxon>
        <taxon>Planctomycetia</taxon>
        <taxon>Pirellulales</taxon>
        <taxon>Pirellulaceae</taxon>
        <taxon>Novipirellula</taxon>
    </lineage>
</organism>
<dbReference type="InterPro" id="IPR050266">
    <property type="entry name" value="AB_hydrolase_sf"/>
</dbReference>
<dbReference type="Proteomes" id="UP000316304">
    <property type="component" value="Unassembled WGS sequence"/>
</dbReference>
<proteinExistence type="predicted"/>
<dbReference type="PANTHER" id="PTHR43798:SF33">
    <property type="entry name" value="HYDROLASE, PUTATIVE (AFU_ORTHOLOGUE AFUA_2G14860)-RELATED"/>
    <property type="match status" value="1"/>
</dbReference>
<dbReference type="PRINTS" id="PR00111">
    <property type="entry name" value="ABHYDROLASE"/>
</dbReference>
<feature type="signal peptide" evidence="1">
    <location>
        <begin position="1"/>
        <end position="22"/>
    </location>
</feature>
<reference evidence="3 4" key="1">
    <citation type="submission" date="2019-02" db="EMBL/GenBank/DDBJ databases">
        <title>Deep-cultivation of Planctomycetes and their phenomic and genomic characterization uncovers novel biology.</title>
        <authorList>
            <person name="Wiegand S."/>
            <person name="Jogler M."/>
            <person name="Boedeker C."/>
            <person name="Pinto D."/>
            <person name="Vollmers J."/>
            <person name="Rivas-Marin E."/>
            <person name="Kohn T."/>
            <person name="Peeters S.H."/>
            <person name="Heuer A."/>
            <person name="Rast P."/>
            <person name="Oberbeckmann S."/>
            <person name="Bunk B."/>
            <person name="Jeske O."/>
            <person name="Meyerdierks A."/>
            <person name="Storesund J.E."/>
            <person name="Kallscheuer N."/>
            <person name="Luecker S."/>
            <person name="Lage O.M."/>
            <person name="Pohl T."/>
            <person name="Merkel B.J."/>
            <person name="Hornburger P."/>
            <person name="Mueller R.-W."/>
            <person name="Bruemmer F."/>
            <person name="Labrenz M."/>
            <person name="Spormann A.M."/>
            <person name="Op Den Camp H."/>
            <person name="Overmann J."/>
            <person name="Amann R."/>
            <person name="Jetten M.S.M."/>
            <person name="Mascher T."/>
            <person name="Medema M.H."/>
            <person name="Devos D.P."/>
            <person name="Kaster A.-K."/>
            <person name="Ovreas L."/>
            <person name="Rohde M."/>
            <person name="Galperin M.Y."/>
            <person name="Jogler C."/>
        </authorList>
    </citation>
    <scope>NUCLEOTIDE SEQUENCE [LARGE SCALE GENOMIC DNA]</scope>
    <source>
        <strain evidence="3 4">Pla52o</strain>
    </source>
</reference>